<evidence type="ECO:0000313" key="2">
    <source>
        <dbReference type="EMBL" id="DAE06804.1"/>
    </source>
</evidence>
<name>A0A8S5PKU7_9CAUD</name>
<dbReference type="InterPro" id="IPR004590">
    <property type="entry name" value="ssDNA_annealing_RecT"/>
</dbReference>
<dbReference type="Pfam" id="PF03837">
    <property type="entry name" value="RecT"/>
    <property type="match status" value="1"/>
</dbReference>
<evidence type="ECO:0000256" key="1">
    <source>
        <dbReference type="SAM" id="MobiDB-lite"/>
    </source>
</evidence>
<feature type="compositionally biased region" description="Low complexity" evidence="1">
    <location>
        <begin position="251"/>
        <end position="269"/>
    </location>
</feature>
<protein>
    <submittedName>
        <fullName evidence="2">RecT protein</fullName>
    </submittedName>
</protein>
<dbReference type="GO" id="GO:0003677">
    <property type="term" value="F:DNA binding"/>
    <property type="evidence" value="ECO:0007669"/>
    <property type="project" value="InterPro"/>
</dbReference>
<reference evidence="2" key="1">
    <citation type="journal article" date="2021" name="Proc. Natl. Acad. Sci. U.S.A.">
        <title>A Catalog of Tens of Thousands of Viruses from Human Metagenomes Reveals Hidden Associations with Chronic Diseases.</title>
        <authorList>
            <person name="Tisza M.J."/>
            <person name="Buck C.B."/>
        </authorList>
    </citation>
    <scope>NUCLEOTIDE SEQUENCE</scope>
    <source>
        <strain evidence="2">CtXBp18</strain>
    </source>
</reference>
<sequence>MNERTNLQYAPAPVERFKECLNSHEIKARLKNSLKNNWTQFQTSMLDLYSGDVYLQKCDPMAVALECVKAATLDLPISKSLGFAYVVPYNNVPTFTLGYKGLIQLAQRTGQYRTINADVVYEGEIRGADKLSGMVDLSGERTGDEVVGYFAYFKLINGFEKMIYMTRAEAEKWRDDYSPSAKSKYSPWRTDFDKMALKTCIRRLISKYGIMSVEMQGVMTEEAEPRAAAAAKRAEETVQANANSKVIDIDAAPPAANESPAEAAPQPDF</sequence>
<feature type="region of interest" description="Disordered" evidence="1">
    <location>
        <begin position="227"/>
        <end position="269"/>
    </location>
</feature>
<organism evidence="2">
    <name type="scientific">Siphoviridae sp. ctXBp18</name>
    <dbReference type="NCBI Taxonomy" id="2825541"/>
    <lineage>
        <taxon>Viruses</taxon>
        <taxon>Duplodnaviria</taxon>
        <taxon>Heunggongvirae</taxon>
        <taxon>Uroviricota</taxon>
        <taxon>Caudoviricetes</taxon>
    </lineage>
</organism>
<accession>A0A8S5PKU7</accession>
<dbReference type="NCBIfam" id="TIGR00616">
    <property type="entry name" value="rect"/>
    <property type="match status" value="1"/>
</dbReference>
<dbReference type="GO" id="GO:0006259">
    <property type="term" value="P:DNA metabolic process"/>
    <property type="evidence" value="ECO:0007669"/>
    <property type="project" value="InterPro"/>
</dbReference>
<dbReference type="InterPro" id="IPR018330">
    <property type="entry name" value="RecT_fam"/>
</dbReference>
<proteinExistence type="predicted"/>
<dbReference type="EMBL" id="BK015442">
    <property type="protein sequence ID" value="DAE06804.1"/>
    <property type="molecule type" value="Genomic_DNA"/>
</dbReference>